<name>A0A1Y6B5S3_9PROT</name>
<feature type="region of interest" description="Disordered" evidence="1">
    <location>
        <begin position="125"/>
        <end position="196"/>
    </location>
</feature>
<dbReference type="RefSeq" id="WP_085120735.1">
    <property type="nucleotide sequence ID" value="NZ_FWZX01000001.1"/>
</dbReference>
<protein>
    <submittedName>
        <fullName evidence="2">Uncharacterized protein</fullName>
    </submittedName>
</protein>
<reference evidence="2 3" key="1">
    <citation type="submission" date="2017-04" db="EMBL/GenBank/DDBJ databases">
        <authorList>
            <person name="Afonso C.L."/>
            <person name="Miller P.J."/>
            <person name="Scott M.A."/>
            <person name="Spackman E."/>
            <person name="Goraichik I."/>
            <person name="Dimitrov K.M."/>
            <person name="Suarez D.L."/>
            <person name="Swayne D.E."/>
        </authorList>
    </citation>
    <scope>NUCLEOTIDE SEQUENCE [LARGE SCALE GENOMIC DNA]</scope>
    <source>
        <strain evidence="2 3">USBA 355</strain>
    </source>
</reference>
<feature type="compositionally biased region" description="Gly residues" evidence="1">
    <location>
        <begin position="142"/>
        <end position="167"/>
    </location>
</feature>
<sequence length="196" mass="20035">MADTYSKLFQTYRTLYGNTSNGFHPAEVQQSIGQALDAFGGLTQQADATAPGSAASGVLLQLQAAQGSLASLLQTAKQRDQTKIQNAAAVDQANFRRLAERQEAADAELLTNVTSLVGTIWTALSPQGGQAPSGDRAQTGSGQTGSGQTGSGQTGGTTGSGTGGGQSQAGWTEPVSEETAQELEDLSGVDRPEDEA</sequence>
<dbReference type="AlphaFoldDB" id="A0A1Y6B5S3"/>
<dbReference type="Proteomes" id="UP000192917">
    <property type="component" value="Unassembled WGS sequence"/>
</dbReference>
<keyword evidence="3" id="KW-1185">Reference proteome</keyword>
<dbReference type="EMBL" id="FWZX01000001">
    <property type="protein sequence ID" value="SME91312.1"/>
    <property type="molecule type" value="Genomic_DNA"/>
</dbReference>
<dbReference type="STRING" id="560819.SAMN05428998_101391"/>
<evidence type="ECO:0000313" key="2">
    <source>
        <dbReference type="EMBL" id="SME91312.1"/>
    </source>
</evidence>
<feature type="compositionally biased region" description="Acidic residues" evidence="1">
    <location>
        <begin position="175"/>
        <end position="196"/>
    </location>
</feature>
<evidence type="ECO:0000313" key="3">
    <source>
        <dbReference type="Proteomes" id="UP000192917"/>
    </source>
</evidence>
<gene>
    <name evidence="2" type="ORF">SAMN05428998_101391</name>
</gene>
<evidence type="ECO:0000256" key="1">
    <source>
        <dbReference type="SAM" id="MobiDB-lite"/>
    </source>
</evidence>
<proteinExistence type="predicted"/>
<organism evidence="2 3">
    <name type="scientific">Tistlia consotensis USBA 355</name>
    <dbReference type="NCBI Taxonomy" id="560819"/>
    <lineage>
        <taxon>Bacteria</taxon>
        <taxon>Pseudomonadati</taxon>
        <taxon>Pseudomonadota</taxon>
        <taxon>Alphaproteobacteria</taxon>
        <taxon>Rhodospirillales</taxon>
        <taxon>Rhodovibrionaceae</taxon>
        <taxon>Tistlia</taxon>
    </lineage>
</organism>
<accession>A0A1Y6B5S3</accession>